<evidence type="ECO:0000256" key="2">
    <source>
        <dbReference type="ARBA" id="ARBA00023136"/>
    </source>
</evidence>
<evidence type="ECO:0000313" key="7">
    <source>
        <dbReference type="EMBL" id="RDD81758.1"/>
    </source>
</evidence>
<feature type="compositionally biased region" description="Low complexity" evidence="5">
    <location>
        <begin position="651"/>
        <end position="661"/>
    </location>
</feature>
<evidence type="ECO:0000313" key="8">
    <source>
        <dbReference type="Proteomes" id="UP000253782"/>
    </source>
</evidence>
<evidence type="ECO:0000256" key="5">
    <source>
        <dbReference type="SAM" id="MobiDB-lite"/>
    </source>
</evidence>
<dbReference type="OrthoDB" id="28717at2"/>
<sequence>MLTQFVRRRVCDAPRYAYARRWIYAFIALLLLGFGTSAAASNTCRMADPNSKGQHVDEICWLQLEGVTLNANGSTLQTFTLPDGSTMTFTAVVGNVGSSAGLSGVQAPSWSGSQFSGGSGYYTIYKPNKAVLYTNSGAQGNDTSVTLQDIHLFNPNGVEATNSFELVMADGESTNNGELLDFGVVSGGSTLHLVEWLGATQPGNNLTYGAPGTGSVPAAPASACAGMIDCQRLVGKSGTANAAVFSTTKTGSPFTVVGQVHTNGGSLQGFAFGVRWGGARLRKALPAGRMDPSDQVTYRVFNVQNQEIINTSTTGAVSGNYPFISGQAVMPGNVLTFKEEMAPGSKSTLAQYDKTIACSNGNVGSTTVLPNGTYDPNSLPTIDLQQLGDHVDCTLSNIPRVVDLNLLKSGPATVLAGQPLSYTLTIRNNGTYTATGPTFSDTLPVGITGVTAAGVTCGSATGGAVCGSGVTVTGSDSVGYTVTGAVQSLPGSGSVVITINATAPTTISGIITNTASVQLAATDTTVGEPASKLADNTSSWQTTVQSTPSLTVSKTANLADTNGNGKADVGEVITYAITATNNGNVTLNGLTVSDPMAGATTLICAPVSIDPGKSANCGSFTYTVTQADVDAGNPIHNVATVSGTSPGGGTATSTGTTDTPIGTPAISANNDTYPGVSGATGGSTGNVVANDILGTVTGPAIGAAKGNVTLNWGSPASSPAAGGLTLNADGTITVKPGTTAGTYKVPYTICDAIRPADCATATATITVTPGPIAATNDNYSGIDGGAGNANAGNVLGNDTLNGAAATPGTVTTTVTAPASNPNVSLNTATGEVSVAPGTPAGTYTIGYQICDKINPANCASATATVTVIAGKIIAGNDNYSGIDGGAGNPGAGNVLSNDTLNGAPATPGTVTVSVITPASNPNVSLNPSTGDVSVAPGTPAGSYTIGYQICEKLNPGNCTTATVTVTVVAGKIVASNDNYTGINGSVGNANAGNVLGNDTLNGAPATPGTVITTVTAPASNPNVSLNPSTGQVSVAPGTPAGTYTIGYQICEKLNPANCASAIATVTTVVGAITAGSDNYSGIDGGTGNANAGNVLGNDTLNGAPATPATVTLTVTTPASNPNVSLNPATGQVSIAPGTPAGTYTIGYQICEKLNPGNCATTTVTVIVDAGKIVAGNDHYTGIDGSAGNAGVGNVLSNDTLNGAPATPSTVTTTITAPASNPNVSLNPATGEVSVAPNTPAGTYTIGYQICEKLNPANCTTAVATTTVVAGKIIATNDNYSAIDGGAGNPNVGNALDNDTLNGVKVTPATVTATVTMPASNPNVSMNPATGQVSVAPGTPAGSYTIGYQICEKLNPSNCASATITVVVAASKIAAGNDNYPGIDGGAGNPSVGNVLGNDTLNGAPATPSTVTMTVTTPSANPNVSLNPATGQVSVAAGTPAGTYTIGYEICEKLNPSNCATAVTTVTVVAGKIVAGNDNYSGIDGGAGNPNVGNALDNDTLNGVKVTPATVTIAVTTPASNPNVSLNPATGQVSVAAGTPAGSYTIGYQICDKLNPSNCANASITVVVTSLPLQAVPDDYQQTPINAATGGSPGSVLGNDTAGGKTITDPHSVTISVVSRGGLTGVTINPDGTIVVPAGTPTGNYTLSYRICDALDPSNCSTAQIKLAVSDAQLLRLTKQATPQTVKVGDVVRYTLTVENVGQAAVHGAVLADTPPAGFTLVANSLTVSDSDGKSQLAGTSPVRVENIGVGAGKRATVVYLLRVGPGASARGTYVNTAQMLLNGVKTSNVAQASVQRSADPLFEDSRVFGTVFDDRNGDGWQASATAGHLHVQGGFSAAAYVAGSTTVDKGTGPKPEADASAPMLHGIALGDLAGRLTVAQPQNSHRIVVSQLLHQADFTDDFVLTSSEGTTLRMRADGNVTTTLSGDAAKGMSAQALTVERHVSPAEDGHVRVDYVIVNQGVDERGIPGVRIGTVEGLVMESDAYGRFHLEGIDVPNMARGRNFIMKVDPATLPPNITFTTPNPLVKRITQGLPARFDFGVKLPEQVIQGDARQVEMELGEVVFEPGSARMASAYQDVIKRMAQTLVEHGGGDVSILGQASDKDLALARATALRDALLDMAPATIRAQIHVVLHEQQQPLASVSDDSVTLGSVLFDTGSAKIKPAYAGLLDRLAKLIAAHPEHTRIYLTGYADRRASTAYNEALGLQRARAVYDAIVARLDATQRTHVRVEIEPTDAEHAATQVSAGQEGTP</sequence>
<dbReference type="InterPro" id="IPR048834">
    <property type="entry name" value="SpaA_pre-album"/>
</dbReference>
<evidence type="ECO:0000256" key="1">
    <source>
        <dbReference type="ARBA" id="ARBA00004442"/>
    </source>
</evidence>
<dbReference type="PANTHER" id="PTHR30329:SF21">
    <property type="entry name" value="LIPOPROTEIN YIAD-RELATED"/>
    <property type="match status" value="1"/>
</dbReference>
<dbReference type="PRINTS" id="PR01021">
    <property type="entry name" value="OMPADOMAIN"/>
</dbReference>
<dbReference type="Pfam" id="PF01345">
    <property type="entry name" value="DUF11"/>
    <property type="match status" value="2"/>
</dbReference>
<keyword evidence="8" id="KW-1185">Reference proteome</keyword>
<evidence type="ECO:0000256" key="3">
    <source>
        <dbReference type="ARBA" id="ARBA00023237"/>
    </source>
</evidence>
<proteinExistence type="predicted"/>
<dbReference type="InterPro" id="IPR050330">
    <property type="entry name" value="Bact_OuterMem_StrucFunc"/>
</dbReference>
<dbReference type="Gene3D" id="2.60.40.740">
    <property type="match status" value="1"/>
</dbReference>
<dbReference type="InterPro" id="IPR006665">
    <property type="entry name" value="OmpA-like"/>
</dbReference>
<evidence type="ECO:0000256" key="4">
    <source>
        <dbReference type="PROSITE-ProRule" id="PRU00473"/>
    </source>
</evidence>
<dbReference type="InterPro" id="IPR036737">
    <property type="entry name" value="OmpA-like_sf"/>
</dbReference>
<protein>
    <submittedName>
        <fullName evidence="7">DUF11 domain-containing protein</fullName>
    </submittedName>
</protein>
<dbReference type="InterPro" id="IPR055354">
    <property type="entry name" value="DUF7507"/>
</dbReference>
<dbReference type="PANTHER" id="PTHR30329">
    <property type="entry name" value="STATOR ELEMENT OF FLAGELLAR MOTOR COMPLEX"/>
    <property type="match status" value="1"/>
</dbReference>
<gene>
    <name evidence="7" type="ORF">DVJ77_11430</name>
</gene>
<keyword evidence="2 4" id="KW-0472">Membrane</keyword>
<dbReference type="InterPro" id="IPR001434">
    <property type="entry name" value="OmcB-like_DUF11"/>
</dbReference>
<comment type="subcellular location">
    <subcellularLocation>
        <location evidence="1">Cell outer membrane</location>
    </subcellularLocation>
</comment>
<feature type="domain" description="OmpA-like" evidence="6">
    <location>
        <begin position="2143"/>
        <end position="2252"/>
    </location>
</feature>
<evidence type="ECO:0000259" key="6">
    <source>
        <dbReference type="PROSITE" id="PS51123"/>
    </source>
</evidence>
<dbReference type="InterPro" id="IPR047589">
    <property type="entry name" value="DUF11_rpt"/>
</dbReference>
<dbReference type="SUPFAM" id="SSF103088">
    <property type="entry name" value="OmpA-like"/>
    <property type="match status" value="2"/>
</dbReference>
<dbReference type="EMBL" id="QQAH01000009">
    <property type="protein sequence ID" value="RDD81758.1"/>
    <property type="molecule type" value="Genomic_DNA"/>
</dbReference>
<feature type="compositionally biased region" description="Polar residues" evidence="5">
    <location>
        <begin position="2242"/>
        <end position="2252"/>
    </location>
</feature>
<feature type="region of interest" description="Disordered" evidence="5">
    <location>
        <begin position="2233"/>
        <end position="2252"/>
    </location>
</feature>
<accession>A0A369UPV8</accession>
<keyword evidence="3" id="KW-0998">Cell outer membrane</keyword>
<dbReference type="PROSITE" id="PS51123">
    <property type="entry name" value="OMPA_2"/>
    <property type="match status" value="1"/>
</dbReference>
<dbReference type="CDD" id="cd07185">
    <property type="entry name" value="OmpA_C-like"/>
    <property type="match status" value="1"/>
</dbReference>
<dbReference type="Proteomes" id="UP000253782">
    <property type="component" value="Unassembled WGS sequence"/>
</dbReference>
<dbReference type="Gene3D" id="3.30.1330.60">
    <property type="entry name" value="OmpA-like domain"/>
    <property type="match status" value="2"/>
</dbReference>
<dbReference type="GO" id="GO:0009279">
    <property type="term" value="C:cell outer membrane"/>
    <property type="evidence" value="ECO:0007669"/>
    <property type="project" value="UniProtKB-SubCell"/>
</dbReference>
<organism evidence="7 8">
    <name type="scientific">Dyella tabacisoli</name>
    <dbReference type="NCBI Taxonomy" id="2282381"/>
    <lineage>
        <taxon>Bacteria</taxon>
        <taxon>Pseudomonadati</taxon>
        <taxon>Pseudomonadota</taxon>
        <taxon>Gammaproteobacteria</taxon>
        <taxon>Lysobacterales</taxon>
        <taxon>Rhodanobacteraceae</taxon>
        <taxon>Dyella</taxon>
    </lineage>
</organism>
<name>A0A369UPV8_9GAMM</name>
<dbReference type="Pfam" id="PF20674">
    <property type="entry name" value="SpaA_3"/>
    <property type="match status" value="1"/>
</dbReference>
<feature type="region of interest" description="Disordered" evidence="5">
    <location>
        <begin position="641"/>
        <end position="661"/>
    </location>
</feature>
<dbReference type="InterPro" id="IPR006664">
    <property type="entry name" value="OMP_bac"/>
</dbReference>
<dbReference type="NCBIfam" id="TIGR01451">
    <property type="entry name" value="B_ant_repeat"/>
    <property type="match status" value="3"/>
</dbReference>
<dbReference type="RefSeq" id="WP_114845624.1">
    <property type="nucleotide sequence ID" value="NZ_JBHSPE010000005.1"/>
</dbReference>
<reference evidence="7 8" key="1">
    <citation type="submission" date="2018-07" db="EMBL/GenBank/DDBJ databases">
        <title>Dyella tabacisoli L4-6T, whole genome shotgun sequence.</title>
        <authorList>
            <person name="Zhou X.-K."/>
            <person name="Li W.-J."/>
            <person name="Duan Y.-Q."/>
        </authorList>
    </citation>
    <scope>NUCLEOTIDE SEQUENCE [LARGE SCALE GENOMIC DNA]</scope>
    <source>
        <strain evidence="7 8">L4-6</strain>
    </source>
</reference>
<dbReference type="Pfam" id="PF00691">
    <property type="entry name" value="OmpA"/>
    <property type="match status" value="1"/>
</dbReference>
<dbReference type="Pfam" id="PF24346">
    <property type="entry name" value="DUF7507"/>
    <property type="match status" value="1"/>
</dbReference>
<comment type="caution">
    <text evidence="7">The sequence shown here is derived from an EMBL/GenBank/DDBJ whole genome shotgun (WGS) entry which is preliminary data.</text>
</comment>